<dbReference type="InterPro" id="IPR017557">
    <property type="entry name" value="Holo-ACP_synthase"/>
</dbReference>
<dbReference type="PATRIC" id="fig|1349767.4.peg.4458"/>
<dbReference type="NCBIfam" id="NF002332">
    <property type="entry name" value="PRK01293.1"/>
    <property type="match status" value="1"/>
</dbReference>
<dbReference type="HOGENOM" id="CLU_111981_0_0_4"/>
<keyword evidence="1 5" id="KW-0808">Transferase</keyword>
<dbReference type="STRING" id="1349767.GJA_2730"/>
<accession>W0V657</accession>
<protein>
    <submittedName>
        <fullName evidence="5">Holo-ACP synthase, malonate decarboxylase-specific</fullName>
        <ecNumber evidence="5">2.7.7.61</ecNumber>
    </submittedName>
</protein>
<dbReference type="AlphaFoldDB" id="W0V657"/>
<dbReference type="EMBL" id="HG322949">
    <property type="protein sequence ID" value="CDG83361.1"/>
    <property type="molecule type" value="Genomic_DNA"/>
</dbReference>
<evidence type="ECO:0000256" key="1">
    <source>
        <dbReference type="ARBA" id="ARBA00022679"/>
    </source>
</evidence>
<proteinExistence type="predicted"/>
<dbReference type="Pfam" id="PF20866">
    <property type="entry name" value="MdcG_N"/>
    <property type="match status" value="1"/>
</dbReference>
<evidence type="ECO:0000313" key="6">
    <source>
        <dbReference type="Proteomes" id="UP000027604"/>
    </source>
</evidence>
<evidence type="ECO:0000259" key="3">
    <source>
        <dbReference type="Pfam" id="PF10620"/>
    </source>
</evidence>
<evidence type="ECO:0000313" key="5">
    <source>
        <dbReference type="EMBL" id="CDG83361.1"/>
    </source>
</evidence>
<dbReference type="RefSeq" id="WP_038492796.1">
    <property type="nucleotide sequence ID" value="NZ_BCTH01000038.1"/>
</dbReference>
<dbReference type="Proteomes" id="UP000027604">
    <property type="component" value="Chromosome I"/>
</dbReference>
<dbReference type="Pfam" id="PF10620">
    <property type="entry name" value="MdcG"/>
    <property type="match status" value="1"/>
</dbReference>
<gene>
    <name evidence="5" type="primary">mdcG</name>
    <name evidence="5" type="ORF">GJA_2730</name>
</gene>
<dbReference type="InterPro" id="IPR048903">
    <property type="entry name" value="MdcG_N"/>
</dbReference>
<dbReference type="eggNOG" id="ENOG502Z8NU">
    <property type="taxonomic scope" value="Bacteria"/>
</dbReference>
<evidence type="ECO:0000256" key="2">
    <source>
        <dbReference type="ARBA" id="ARBA00022695"/>
    </source>
</evidence>
<organism evidence="5 6">
    <name type="scientific">Janthinobacterium agaricidamnosum NBRC 102515 = DSM 9628</name>
    <dbReference type="NCBI Taxonomy" id="1349767"/>
    <lineage>
        <taxon>Bacteria</taxon>
        <taxon>Pseudomonadati</taxon>
        <taxon>Pseudomonadota</taxon>
        <taxon>Betaproteobacteria</taxon>
        <taxon>Burkholderiales</taxon>
        <taxon>Oxalobacteraceae</taxon>
        <taxon>Janthinobacterium</taxon>
    </lineage>
</organism>
<keyword evidence="6" id="KW-1185">Reference proteome</keyword>
<reference evidence="5 6" key="1">
    <citation type="journal article" date="2015" name="Genome Announc.">
        <title>Genome Sequence of Mushroom Soft-Rot Pathogen Janthinobacterium agaricidamnosum.</title>
        <authorList>
            <person name="Graupner K."/>
            <person name="Lackner G."/>
            <person name="Hertweck C."/>
        </authorList>
    </citation>
    <scope>NUCLEOTIDE SEQUENCE [LARGE SCALE GENOMIC DNA]</scope>
    <source>
        <strain evidence="6">NBRC 102515 / DSM 9628</strain>
    </source>
</reference>
<sequence length="204" mass="21577">MNPHDLLWIAGADGLSFKRGAARPDWLTDDWLRRAPLVLRRETMAAGDSRLPVGVRGTTRSQRCAAYVERDAVLRSVAPEALAAGRYPSGFPALAALAALAPAFDSSGLAWGPTGGVGFLLASGLPVLRPDSDLDLLLRAPRRLGAGQAAALAALQVSPVCRIDIQVDTGHGAFALAEWLRWPSRIMLKTGAGPVLLDDPWSAP</sequence>
<feature type="domain" description="Phosphoribosyl-dephospho-CoA transferase MdcG C-terminal" evidence="3">
    <location>
        <begin position="91"/>
        <end position="200"/>
    </location>
</feature>
<dbReference type="KEGG" id="jag:GJA_2730"/>
<dbReference type="OrthoDB" id="1275217at2"/>
<keyword evidence="2 5" id="KW-0548">Nucleotidyltransferase</keyword>
<name>W0V657_9BURK</name>
<feature type="domain" description="Phosphoribosyl-dephospho-CoA transferase MdcG N-terminal" evidence="4">
    <location>
        <begin position="3"/>
        <end position="79"/>
    </location>
</feature>
<dbReference type="GO" id="GO:0050519">
    <property type="term" value="F:holo-citrate lyase synthase activity"/>
    <property type="evidence" value="ECO:0007669"/>
    <property type="project" value="UniProtKB-EC"/>
</dbReference>
<dbReference type="EC" id="2.7.7.61" evidence="5"/>
<evidence type="ECO:0000259" key="4">
    <source>
        <dbReference type="Pfam" id="PF20866"/>
    </source>
</evidence>
<dbReference type="NCBIfam" id="TIGR03135">
    <property type="entry name" value="malonate_mdcG"/>
    <property type="match status" value="1"/>
</dbReference>
<dbReference type="InterPro" id="IPR049180">
    <property type="entry name" value="MdcG_C"/>
</dbReference>